<proteinExistence type="predicted"/>
<reference evidence="8" key="1">
    <citation type="submission" date="2018-02" db="EMBL/GenBank/DDBJ databases">
        <authorList>
            <person name="Hausmann B."/>
        </authorList>
    </citation>
    <scope>NUCLEOTIDE SEQUENCE [LARGE SCALE GENOMIC DNA]</scope>
    <source>
        <strain evidence="8">Peat soil MAG SbF1</strain>
    </source>
</reference>
<dbReference type="AlphaFoldDB" id="A0A2U3LI22"/>
<dbReference type="SUPFAM" id="SSF52172">
    <property type="entry name" value="CheY-like"/>
    <property type="match status" value="1"/>
</dbReference>
<dbReference type="GO" id="GO:0000160">
    <property type="term" value="P:phosphorelay signal transduction system"/>
    <property type="evidence" value="ECO:0007669"/>
    <property type="project" value="UniProtKB-KW"/>
</dbReference>
<gene>
    <name evidence="7" type="ORF">SBF1_5170001</name>
</gene>
<evidence type="ECO:0000259" key="6">
    <source>
        <dbReference type="PROSITE" id="PS50110"/>
    </source>
</evidence>
<dbReference type="PANTHER" id="PTHR45339">
    <property type="entry name" value="HYBRID SIGNAL TRANSDUCTION HISTIDINE KINASE J"/>
    <property type="match status" value="1"/>
</dbReference>
<evidence type="ECO:0000313" key="7">
    <source>
        <dbReference type="EMBL" id="SPF51595.1"/>
    </source>
</evidence>
<accession>A0A2U3LI22</accession>
<dbReference type="CDD" id="cd17546">
    <property type="entry name" value="REC_hyHK_CKI1_RcsC-like"/>
    <property type="match status" value="1"/>
</dbReference>
<evidence type="ECO:0000313" key="8">
    <source>
        <dbReference type="Proteomes" id="UP000238916"/>
    </source>
</evidence>
<evidence type="ECO:0000256" key="5">
    <source>
        <dbReference type="PROSITE-ProRule" id="PRU00169"/>
    </source>
</evidence>
<dbReference type="EMBL" id="OMOF01000465">
    <property type="protein sequence ID" value="SPF51595.1"/>
    <property type="molecule type" value="Genomic_DNA"/>
</dbReference>
<protein>
    <recommendedName>
        <fullName evidence="1">Stage 0 sporulation protein A homolog</fullName>
    </recommendedName>
</protein>
<evidence type="ECO:0000256" key="1">
    <source>
        <dbReference type="ARBA" id="ARBA00018672"/>
    </source>
</evidence>
<dbReference type="Proteomes" id="UP000238916">
    <property type="component" value="Unassembled WGS sequence"/>
</dbReference>
<evidence type="ECO:0000256" key="2">
    <source>
        <dbReference type="ARBA" id="ARBA00022553"/>
    </source>
</evidence>
<dbReference type="PANTHER" id="PTHR45339:SF1">
    <property type="entry name" value="HYBRID SIGNAL TRANSDUCTION HISTIDINE KINASE J"/>
    <property type="match status" value="1"/>
</dbReference>
<comment type="function">
    <text evidence="4">May play the central regulatory role in sporulation. It may be an element of the effector pathway responsible for the activation of sporulation genes in response to nutritional stress. Spo0A may act in concert with spo0H (a sigma factor) to control the expression of some genes that are critical to the sporulation process.</text>
</comment>
<evidence type="ECO:0000256" key="4">
    <source>
        <dbReference type="ARBA" id="ARBA00024867"/>
    </source>
</evidence>
<dbReference type="Gene3D" id="3.40.50.2300">
    <property type="match status" value="1"/>
</dbReference>
<dbReference type="InterPro" id="IPR011006">
    <property type="entry name" value="CheY-like_superfamily"/>
</dbReference>
<dbReference type="SMART" id="SM00448">
    <property type="entry name" value="REC"/>
    <property type="match status" value="1"/>
</dbReference>
<dbReference type="Pfam" id="PF00072">
    <property type="entry name" value="Response_reg"/>
    <property type="match status" value="1"/>
</dbReference>
<sequence length="146" mass="16582">MQAEDAKEHKKVNKGDAPTMAETACTALLVEDDYVSGLVMNKLCERRKINLKIATSCKQALDILKDESFDIIFMDIQMPDISGYETTEIIRDMEKEVHRHTPIIATTAFALVGDREKCIDAGMDDYLGKPIDAEKFYAMVDKYIRR</sequence>
<keyword evidence="2 5" id="KW-0597">Phosphoprotein</keyword>
<keyword evidence="3" id="KW-0902">Two-component regulatory system</keyword>
<evidence type="ECO:0000256" key="3">
    <source>
        <dbReference type="ARBA" id="ARBA00023012"/>
    </source>
</evidence>
<dbReference type="PROSITE" id="PS50110">
    <property type="entry name" value="RESPONSE_REGULATORY"/>
    <property type="match status" value="1"/>
</dbReference>
<feature type="modified residue" description="4-aspartylphosphate" evidence="5">
    <location>
        <position position="75"/>
    </location>
</feature>
<feature type="domain" description="Response regulatory" evidence="6">
    <location>
        <begin position="26"/>
        <end position="144"/>
    </location>
</feature>
<dbReference type="InterPro" id="IPR001789">
    <property type="entry name" value="Sig_transdc_resp-reg_receiver"/>
</dbReference>
<organism evidence="7 8">
    <name type="scientific">Candidatus Desulfosporosinus infrequens</name>
    <dbReference type="NCBI Taxonomy" id="2043169"/>
    <lineage>
        <taxon>Bacteria</taxon>
        <taxon>Bacillati</taxon>
        <taxon>Bacillota</taxon>
        <taxon>Clostridia</taxon>
        <taxon>Eubacteriales</taxon>
        <taxon>Desulfitobacteriaceae</taxon>
        <taxon>Desulfosporosinus</taxon>
    </lineage>
</organism>
<name>A0A2U3LI22_9FIRM</name>